<keyword evidence="11 13" id="KW-0472">Membrane</keyword>
<keyword evidence="6 13" id="KW-0812">Transmembrane</keyword>
<evidence type="ECO:0000256" key="2">
    <source>
        <dbReference type="ARBA" id="ARBA00004651"/>
    </source>
</evidence>
<evidence type="ECO:0000259" key="14">
    <source>
        <dbReference type="Pfam" id="PF01292"/>
    </source>
</evidence>
<dbReference type="GO" id="GO:0022904">
    <property type="term" value="P:respiratory electron transport chain"/>
    <property type="evidence" value="ECO:0007669"/>
    <property type="project" value="InterPro"/>
</dbReference>
<feature type="transmembrane region" description="Helical" evidence="13">
    <location>
        <begin position="102"/>
        <end position="120"/>
    </location>
</feature>
<dbReference type="GO" id="GO:0046872">
    <property type="term" value="F:metal ion binding"/>
    <property type="evidence" value="ECO:0007669"/>
    <property type="project" value="UniProtKB-KW"/>
</dbReference>
<evidence type="ECO:0000256" key="5">
    <source>
        <dbReference type="ARBA" id="ARBA00022617"/>
    </source>
</evidence>
<protein>
    <submittedName>
        <fullName evidence="15">Cytochrome B</fullName>
    </submittedName>
</protein>
<evidence type="ECO:0000256" key="13">
    <source>
        <dbReference type="SAM" id="Phobius"/>
    </source>
</evidence>
<evidence type="ECO:0000313" key="15">
    <source>
        <dbReference type="EMBL" id="PZM10579.1"/>
    </source>
</evidence>
<keyword evidence="5" id="KW-0349">Heme</keyword>
<evidence type="ECO:0000256" key="9">
    <source>
        <dbReference type="ARBA" id="ARBA00022989"/>
    </source>
</evidence>
<gene>
    <name evidence="15" type="ORF">CPY51_22690</name>
</gene>
<evidence type="ECO:0000256" key="10">
    <source>
        <dbReference type="ARBA" id="ARBA00023004"/>
    </source>
</evidence>
<reference evidence="15 16" key="1">
    <citation type="journal article" date="2018" name="Sci. Rep.">
        <title>Rhizobium tumorigenes sp. nov., a novel plant tumorigenic bacterium isolated from cane gall tumors on thornless blackberry.</title>
        <authorList>
            <person name="Kuzmanovi N."/>
            <person name="Smalla K."/>
            <person name="Gronow S."/>
            <person name="PuBawska J."/>
        </authorList>
    </citation>
    <scope>NUCLEOTIDE SEQUENCE [LARGE SCALE GENOMIC DNA]</scope>
    <source>
        <strain evidence="15 16">CCBAU 85046</strain>
    </source>
</reference>
<proteinExistence type="inferred from homology"/>
<dbReference type="InterPro" id="IPR016174">
    <property type="entry name" value="Di-haem_cyt_TM"/>
</dbReference>
<accession>A0A2W4CBB3</accession>
<dbReference type="Proteomes" id="UP000248925">
    <property type="component" value="Unassembled WGS sequence"/>
</dbReference>
<organism evidence="15 16">
    <name type="scientific">Rhizobium tubonense</name>
    <dbReference type="NCBI Taxonomy" id="484088"/>
    <lineage>
        <taxon>Bacteria</taxon>
        <taxon>Pseudomonadati</taxon>
        <taxon>Pseudomonadota</taxon>
        <taxon>Alphaproteobacteria</taxon>
        <taxon>Hyphomicrobiales</taxon>
        <taxon>Rhizobiaceae</taxon>
        <taxon>Rhizobium/Agrobacterium group</taxon>
        <taxon>Rhizobium</taxon>
    </lineage>
</organism>
<keyword evidence="3" id="KW-0813">Transport</keyword>
<feature type="transmembrane region" description="Helical" evidence="13">
    <location>
        <begin position="12"/>
        <end position="30"/>
    </location>
</feature>
<keyword evidence="16" id="KW-1185">Reference proteome</keyword>
<evidence type="ECO:0000256" key="6">
    <source>
        <dbReference type="ARBA" id="ARBA00022692"/>
    </source>
</evidence>
<evidence type="ECO:0000313" key="16">
    <source>
        <dbReference type="Proteomes" id="UP000248925"/>
    </source>
</evidence>
<keyword evidence="9 13" id="KW-1133">Transmembrane helix</keyword>
<dbReference type="EMBL" id="PCDP01000048">
    <property type="protein sequence ID" value="PZM10579.1"/>
    <property type="molecule type" value="Genomic_DNA"/>
</dbReference>
<name>A0A2W4CBB3_9HYPH</name>
<feature type="transmembrane region" description="Helical" evidence="13">
    <location>
        <begin position="57"/>
        <end position="75"/>
    </location>
</feature>
<dbReference type="Pfam" id="PF01292">
    <property type="entry name" value="Ni_hydr_CYTB"/>
    <property type="match status" value="1"/>
</dbReference>
<dbReference type="AlphaFoldDB" id="A0A2W4CBB3"/>
<keyword evidence="10" id="KW-0408">Iron</keyword>
<dbReference type="PANTHER" id="PTHR30529:SF6">
    <property type="entry name" value="BLL0291 PROTEIN"/>
    <property type="match status" value="1"/>
</dbReference>
<dbReference type="OrthoDB" id="8156287at2"/>
<dbReference type="InterPro" id="IPR011577">
    <property type="entry name" value="Cyt_b561_bac/Ni-Hgenase"/>
</dbReference>
<comment type="subcellular location">
    <subcellularLocation>
        <location evidence="2">Cell membrane</location>
        <topology evidence="2">Multi-pass membrane protein</topology>
    </subcellularLocation>
</comment>
<keyword evidence="4" id="KW-1003">Cell membrane</keyword>
<keyword evidence="8" id="KW-0249">Electron transport</keyword>
<feature type="transmembrane region" description="Helical" evidence="13">
    <location>
        <begin position="132"/>
        <end position="155"/>
    </location>
</feature>
<dbReference type="GO" id="GO:0020037">
    <property type="term" value="F:heme binding"/>
    <property type="evidence" value="ECO:0007669"/>
    <property type="project" value="TreeGrafter"/>
</dbReference>
<evidence type="ECO:0000256" key="1">
    <source>
        <dbReference type="ARBA" id="ARBA00001970"/>
    </source>
</evidence>
<comment type="similarity">
    <text evidence="12">Belongs to the cytochrome b561 family.</text>
</comment>
<dbReference type="SUPFAM" id="SSF81342">
    <property type="entry name" value="Transmembrane di-heme cytochromes"/>
    <property type="match status" value="1"/>
</dbReference>
<evidence type="ECO:0000256" key="8">
    <source>
        <dbReference type="ARBA" id="ARBA00022982"/>
    </source>
</evidence>
<evidence type="ECO:0000256" key="4">
    <source>
        <dbReference type="ARBA" id="ARBA00022475"/>
    </source>
</evidence>
<dbReference type="InterPro" id="IPR052168">
    <property type="entry name" value="Cytochrome_b561_oxidase"/>
</dbReference>
<feature type="domain" description="Cytochrome b561 bacterial/Ni-hydrogenase" evidence="14">
    <location>
        <begin position="9"/>
        <end position="164"/>
    </location>
</feature>
<comment type="caution">
    <text evidence="15">The sequence shown here is derived from an EMBL/GenBank/DDBJ whole genome shotgun (WGS) entry which is preliminary data.</text>
</comment>
<comment type="cofactor">
    <cofactor evidence="1">
        <name>heme b</name>
        <dbReference type="ChEBI" id="CHEBI:60344"/>
    </cofactor>
</comment>
<dbReference type="GO" id="GO:0005886">
    <property type="term" value="C:plasma membrane"/>
    <property type="evidence" value="ECO:0007669"/>
    <property type="project" value="UniProtKB-SubCell"/>
</dbReference>
<keyword evidence="7" id="KW-0479">Metal-binding</keyword>
<evidence type="ECO:0000256" key="7">
    <source>
        <dbReference type="ARBA" id="ARBA00022723"/>
    </source>
</evidence>
<dbReference type="PANTHER" id="PTHR30529">
    <property type="entry name" value="CYTOCHROME B561"/>
    <property type="match status" value="1"/>
</dbReference>
<evidence type="ECO:0000256" key="11">
    <source>
        <dbReference type="ARBA" id="ARBA00023136"/>
    </source>
</evidence>
<dbReference type="RefSeq" id="WP_111162518.1">
    <property type="nucleotide sequence ID" value="NZ_PCDP01000048.1"/>
</dbReference>
<dbReference type="GO" id="GO:0009055">
    <property type="term" value="F:electron transfer activity"/>
    <property type="evidence" value="ECO:0007669"/>
    <property type="project" value="InterPro"/>
</dbReference>
<evidence type="ECO:0000256" key="12">
    <source>
        <dbReference type="ARBA" id="ARBA00037975"/>
    </source>
</evidence>
<sequence>MPQSATTGYSLLQRFLHWAVALLVFFNLLFPDGMNAWRHIVRRGDTPSAADISAANIHAYLGIAILILAVLRLFLRSFHGVPAHSAEEPKVFQVAARIAHGALYLLIFAMPLSGMAAYYFGVDLAGSIHAGILKAILWTLIGAHIAGALVHQFYWQTNALRRMTIG</sequence>
<evidence type="ECO:0000256" key="3">
    <source>
        <dbReference type="ARBA" id="ARBA00022448"/>
    </source>
</evidence>